<dbReference type="EC" id="2.8.1.11" evidence="14"/>
<reference evidence="17" key="1">
    <citation type="submission" date="2021-01" db="EMBL/GenBank/DDBJ databases">
        <title>Chromosome-level genome assembly of a human fungal pathogen reveals clustering of transcriptionally co-regulated genes.</title>
        <authorList>
            <person name="Voorhies M."/>
            <person name="Cohen S."/>
            <person name="Shea T.P."/>
            <person name="Petrus S."/>
            <person name="Munoz J.F."/>
            <person name="Poplawski S."/>
            <person name="Goldman W.E."/>
            <person name="Michael T."/>
            <person name="Cuomo C.A."/>
            <person name="Sil A."/>
            <person name="Beyhan S."/>
        </authorList>
    </citation>
    <scope>NUCLEOTIDE SEQUENCE</scope>
    <source>
        <strain evidence="17">WU24</strain>
    </source>
</reference>
<comment type="catalytic activity">
    <reaction evidence="14">
        <text>[molybdopterin-synthase sulfur-carrier protein]-C-terminal Gly-Gly-AMP + S-sulfanyl-L-cysteinyl-[cysteine desulfurase] + AH2 = [molybdopterin-synthase sulfur-carrier protein]-C-terminal-Gly-aminoethanethioate + L-cysteinyl-[cysteine desulfurase] + A + AMP + 2 H(+)</text>
        <dbReference type="Rhea" id="RHEA:48612"/>
        <dbReference type="Rhea" id="RHEA-COMP:12157"/>
        <dbReference type="Rhea" id="RHEA-COMP:12158"/>
        <dbReference type="Rhea" id="RHEA-COMP:12159"/>
        <dbReference type="Rhea" id="RHEA-COMP:19907"/>
        <dbReference type="ChEBI" id="CHEBI:13193"/>
        <dbReference type="ChEBI" id="CHEBI:15378"/>
        <dbReference type="ChEBI" id="CHEBI:17499"/>
        <dbReference type="ChEBI" id="CHEBI:29950"/>
        <dbReference type="ChEBI" id="CHEBI:61963"/>
        <dbReference type="ChEBI" id="CHEBI:90618"/>
        <dbReference type="ChEBI" id="CHEBI:232372"/>
        <dbReference type="ChEBI" id="CHEBI:456215"/>
        <dbReference type="EC" id="2.8.1.11"/>
    </reaction>
</comment>
<keyword evidence="12 14" id="KW-0511">Multifunctional enzyme</keyword>
<keyword evidence="3 14" id="KW-0808">Transferase</keyword>
<gene>
    <name evidence="14" type="primary">uba4</name>
    <name evidence="14" type="synonym">cnxF</name>
    <name evidence="17" type="ORF">I7I51_09122</name>
</gene>
<dbReference type="GO" id="GO:0042292">
    <property type="term" value="F:URM1 activating enzyme activity"/>
    <property type="evidence" value="ECO:0007669"/>
    <property type="project" value="TreeGrafter"/>
</dbReference>
<feature type="binding site" evidence="14">
    <location>
        <position position="256"/>
    </location>
    <ligand>
        <name>Zn(2+)</name>
        <dbReference type="ChEBI" id="CHEBI:29105"/>
    </ligand>
</feature>
<evidence type="ECO:0000313" key="18">
    <source>
        <dbReference type="Proteomes" id="UP000663671"/>
    </source>
</evidence>
<dbReference type="AlphaFoldDB" id="A0A8A1LZT5"/>
<evidence type="ECO:0000256" key="10">
    <source>
        <dbReference type="ARBA" id="ARBA00022840"/>
    </source>
</evidence>
<dbReference type="FunFam" id="3.40.50.720:FF:000033">
    <property type="entry name" value="Adenylyltransferase and sulfurtransferase MOCS3"/>
    <property type="match status" value="1"/>
</dbReference>
<dbReference type="Proteomes" id="UP000663671">
    <property type="component" value="Chromosome 2"/>
</dbReference>
<dbReference type="GO" id="GO:0061604">
    <property type="term" value="F:molybdopterin-synthase sulfurtransferase activity"/>
    <property type="evidence" value="ECO:0007669"/>
    <property type="project" value="UniProtKB-EC"/>
</dbReference>
<comment type="function">
    <text evidence="14">Plays a central role in 2-thiolation of mcm(5)S(2)U at tRNA wobble positions of cytosolic tRNA(Lys), tRNA(Glu) and tRNA(Gln). Also essential during biosynthesis of the molybdenum cofactor. Acts by mediating the C-terminal thiocarboxylation of sulfur carriers urm1 and MOCS2A. Its N-terminus first activates urm1 and MOCS2A as acyl-adenylates (-COAMP), then the persulfide sulfur on the catalytic cysteine is transferred to urm1 and MOCS2A to form thiocarboxylation (-COSH) of their C-terminus. The reaction probably involves hydrogen sulfide that is generated from the persulfide intermediate and that acts as nucleophile towards urm1 and MOCS2A. Subsequently, a transient disulfide bond is formed. Does not use thiosulfate as sulfur donor; nfs1 probably acting as a sulfur donor for thiocarboxylation reactions.</text>
</comment>
<comment type="catalytic activity">
    <reaction evidence="14">
        <text>[molybdopterin-synthase sulfur-carrier protein]-C-terminal Gly-Gly + ATP + H(+) = [molybdopterin-synthase sulfur-carrier protein]-C-terminal Gly-Gly-AMP + diphosphate</text>
        <dbReference type="Rhea" id="RHEA:43616"/>
        <dbReference type="Rhea" id="RHEA-COMP:12159"/>
        <dbReference type="Rhea" id="RHEA-COMP:12202"/>
        <dbReference type="ChEBI" id="CHEBI:15378"/>
        <dbReference type="ChEBI" id="CHEBI:30616"/>
        <dbReference type="ChEBI" id="CHEBI:33019"/>
        <dbReference type="ChEBI" id="CHEBI:90618"/>
        <dbReference type="ChEBI" id="CHEBI:90778"/>
        <dbReference type="EC" id="2.7.7.80"/>
    </reaction>
</comment>
<dbReference type="Pfam" id="PF00581">
    <property type="entry name" value="Rhodanese"/>
    <property type="match status" value="1"/>
</dbReference>
<dbReference type="InterPro" id="IPR001763">
    <property type="entry name" value="Rhodanese-like_dom"/>
</dbReference>
<comment type="pathway">
    <text evidence="14">Cofactor biosynthesis; molybdopterin biosynthesis.</text>
</comment>
<keyword evidence="5" id="KW-0548">Nucleotidyltransferase</keyword>
<feature type="binding site" evidence="14">
    <location>
        <position position="336"/>
    </location>
    <ligand>
        <name>Zn(2+)</name>
        <dbReference type="ChEBI" id="CHEBI:29105"/>
    </ligand>
</feature>
<keyword evidence="6 14" id="KW-0479">Metal-binding</keyword>
<keyword evidence="8" id="KW-0833">Ubl conjugation pathway</keyword>
<dbReference type="UniPathway" id="UPA00344"/>
<dbReference type="PROSITE" id="PS50206">
    <property type="entry name" value="RHODANESE_3"/>
    <property type="match status" value="1"/>
</dbReference>
<evidence type="ECO:0000256" key="4">
    <source>
        <dbReference type="ARBA" id="ARBA00022694"/>
    </source>
</evidence>
<dbReference type="SUPFAM" id="SSF69572">
    <property type="entry name" value="Activating enzymes of the ubiquitin-like proteins"/>
    <property type="match status" value="1"/>
</dbReference>
<dbReference type="OrthoDB" id="10261062at2759"/>
<dbReference type="VEuPathDB" id="FungiDB:I7I51_09122"/>
<evidence type="ECO:0000256" key="13">
    <source>
        <dbReference type="ARBA" id="ARBA00043893"/>
    </source>
</evidence>
<keyword evidence="10 14" id="KW-0067">ATP-binding</keyword>
<evidence type="ECO:0000256" key="3">
    <source>
        <dbReference type="ARBA" id="ARBA00022679"/>
    </source>
</evidence>
<dbReference type="PANTHER" id="PTHR10953">
    <property type="entry name" value="UBIQUITIN-ACTIVATING ENZYME E1"/>
    <property type="match status" value="1"/>
</dbReference>
<evidence type="ECO:0000259" key="16">
    <source>
        <dbReference type="PROSITE" id="PS50206"/>
    </source>
</evidence>
<keyword evidence="7 14" id="KW-0547">Nucleotide-binding</keyword>
<dbReference type="GO" id="GO:0046872">
    <property type="term" value="F:metal ion binding"/>
    <property type="evidence" value="ECO:0007669"/>
    <property type="project" value="UniProtKB-KW"/>
</dbReference>
<feature type="domain" description="Rhodanese" evidence="16">
    <location>
        <begin position="395"/>
        <end position="528"/>
    </location>
</feature>
<keyword evidence="9 14" id="KW-0862">Zinc</keyword>
<dbReference type="GO" id="GO:0005829">
    <property type="term" value="C:cytosol"/>
    <property type="evidence" value="ECO:0007669"/>
    <property type="project" value="UniProtKB-SubCell"/>
</dbReference>
<evidence type="ECO:0000256" key="9">
    <source>
        <dbReference type="ARBA" id="ARBA00022833"/>
    </source>
</evidence>
<feature type="binding site" evidence="14">
    <location>
        <position position="333"/>
    </location>
    <ligand>
        <name>Zn(2+)</name>
        <dbReference type="ChEBI" id="CHEBI:29105"/>
    </ligand>
</feature>
<name>A0A8A1LZT5_AJECA</name>
<dbReference type="UniPathway" id="UPA00988"/>
<evidence type="ECO:0000256" key="8">
    <source>
        <dbReference type="ARBA" id="ARBA00022786"/>
    </source>
</evidence>
<dbReference type="InterPro" id="IPR036873">
    <property type="entry name" value="Rhodanese-like_dom_sf"/>
</dbReference>
<evidence type="ECO:0000256" key="15">
    <source>
        <dbReference type="SAM" id="MobiDB-lite"/>
    </source>
</evidence>
<keyword evidence="4 14" id="KW-0819">tRNA processing</keyword>
<feature type="binding site" evidence="14">
    <location>
        <position position="127"/>
    </location>
    <ligand>
        <name>ATP</name>
        <dbReference type="ChEBI" id="CHEBI:30616"/>
    </ligand>
</feature>
<evidence type="ECO:0000256" key="2">
    <source>
        <dbReference type="ARBA" id="ARBA00022490"/>
    </source>
</evidence>
<dbReference type="InterPro" id="IPR045886">
    <property type="entry name" value="ThiF/MoeB/HesA"/>
</dbReference>
<proteinExistence type="inferred from homology"/>
<organism evidence="17 18">
    <name type="scientific">Ajellomyces capsulatus</name>
    <name type="common">Darling's disease fungus</name>
    <name type="synonym">Histoplasma capsulatum</name>
    <dbReference type="NCBI Taxonomy" id="5037"/>
    <lineage>
        <taxon>Eukaryota</taxon>
        <taxon>Fungi</taxon>
        <taxon>Dikarya</taxon>
        <taxon>Ascomycota</taxon>
        <taxon>Pezizomycotina</taxon>
        <taxon>Eurotiomycetes</taxon>
        <taxon>Eurotiomycetidae</taxon>
        <taxon>Onygenales</taxon>
        <taxon>Ajellomycetaceae</taxon>
        <taxon>Histoplasma</taxon>
    </lineage>
</organism>
<protein>
    <recommendedName>
        <fullName evidence="14">Adenylyltransferase and sulfurtransferase uba4</fullName>
    </recommendedName>
    <alternativeName>
        <fullName evidence="14">Common component for nitrate reductase and xanthine dehydrogenase protein F</fullName>
    </alternativeName>
    <alternativeName>
        <fullName evidence="14">Ubiquitin-like protein activator 4</fullName>
    </alternativeName>
    <domain>
        <recommendedName>
            <fullName evidence="14">Molybdopterin-synthase adenylyltransferase</fullName>
            <ecNumber evidence="14">2.7.7.80</ecNumber>
        </recommendedName>
        <alternativeName>
            <fullName evidence="14">Adenylyltransferase uba4</fullName>
        </alternativeName>
        <alternativeName>
            <fullName evidence="14">Sulfur carrier protein MOCS2A adenylyltransferase</fullName>
        </alternativeName>
    </domain>
    <domain>
        <recommendedName>
            <fullName evidence="14">Molybdopterin-synthase sulfurtransferase</fullName>
            <ecNumber evidence="14">2.8.1.11</ecNumber>
        </recommendedName>
        <alternativeName>
            <fullName evidence="14">Sulfurtransferase uba4</fullName>
        </alternativeName>
        <alternativeName>
            <fullName evidence="14">Sulfur carrier protein MOCS2A sulfurtransferase</fullName>
        </alternativeName>
    </domain>
</protein>
<comment type="function">
    <text evidence="13">Plays a central role in 2-thiolation of mcm(5)S(2)U at tRNA wobble positions of cytosolic tRNA(Lys), tRNA(Glu) and tRNA(Gln). Also essential during biosynthesis of the molybdenum cofactor. Acts by mediating the C-terminal thiocarboxylation of sulfur carriers urm1 and mocs2a. Its N-terminus first activates urm1 and mocs2a as acyl-adenylates (-COAMP), then the persulfide sulfur on the catalytic cysteine is transferred to urm1 and mocs2a to form thiocarboxylation (-COSH) of their C-terminus. The reaction probably involves hydrogen sulfide that is generated from the persulfide intermediate and that acts as a nucleophile towards urm1 and mocs2a. Subsequently, a transient disulfide bond is formed. Does not use thiosulfate as sulfur donor; nfs1 probably acting as a sulfur donor for thiocarboxylation reactions.</text>
</comment>
<evidence type="ECO:0000256" key="5">
    <source>
        <dbReference type="ARBA" id="ARBA00022695"/>
    </source>
</evidence>
<dbReference type="HAMAP" id="MF_03049">
    <property type="entry name" value="MOCS3_Uba4"/>
    <property type="match status" value="1"/>
</dbReference>
<feature type="active site" description="Glycyl thioester intermediate; for adenylyltransferase activity" evidence="14">
    <location>
        <position position="270"/>
    </location>
</feature>
<feature type="active site" description="Cysteine persulfide intermediate; for sulfurtransferase activity" evidence="14">
    <location>
        <position position="483"/>
    </location>
</feature>
<feature type="binding site" evidence="14">
    <location>
        <position position="151"/>
    </location>
    <ligand>
        <name>ATP</name>
        <dbReference type="ChEBI" id="CHEBI:30616"/>
    </ligand>
</feature>
<evidence type="ECO:0000313" key="17">
    <source>
        <dbReference type="EMBL" id="QSS59686.1"/>
    </source>
</evidence>
<evidence type="ECO:0000256" key="6">
    <source>
        <dbReference type="ARBA" id="ARBA00022723"/>
    </source>
</evidence>
<dbReference type="Gene3D" id="3.40.250.10">
    <property type="entry name" value="Rhodanese-like domain"/>
    <property type="match status" value="1"/>
</dbReference>
<dbReference type="Pfam" id="PF00899">
    <property type="entry name" value="ThiF"/>
    <property type="match status" value="1"/>
</dbReference>
<feature type="region of interest" description="Disordered" evidence="15">
    <location>
        <begin position="34"/>
        <end position="68"/>
    </location>
</feature>
<comment type="cofactor">
    <cofactor evidence="14">
        <name>Zn(2+)</name>
        <dbReference type="ChEBI" id="CHEBI:29105"/>
    </cofactor>
    <text evidence="14">Binds 1 zinc ion per subunit.</text>
</comment>
<dbReference type="EC" id="2.7.7.80" evidence="14"/>
<dbReference type="Gene3D" id="3.40.50.720">
    <property type="entry name" value="NAD(P)-binding Rossmann-like Domain"/>
    <property type="match status" value="1"/>
</dbReference>
<dbReference type="InterPro" id="IPR035985">
    <property type="entry name" value="Ubiquitin-activating_enz"/>
</dbReference>
<dbReference type="PANTHER" id="PTHR10953:SF102">
    <property type="entry name" value="ADENYLYLTRANSFERASE AND SULFURTRANSFERASE MOCS3"/>
    <property type="match status" value="1"/>
</dbReference>
<dbReference type="CDD" id="cd00757">
    <property type="entry name" value="ThiF_MoeB_HesA_family"/>
    <property type="match status" value="1"/>
</dbReference>
<feature type="binding site" evidence="14">
    <location>
        <position position="253"/>
    </location>
    <ligand>
        <name>Zn(2+)</name>
        <dbReference type="ChEBI" id="CHEBI:29105"/>
    </ligand>
</feature>
<sequence length="530" mass="57411">MEDLLKSREFLQQQISTTEAQLSQLNAALERTERQIAAGRPTTATTTTSQPETVNKGEVPSERNRRYPLEQDEYRRYGRQMIVDQIGLEGQLKLRESSVLIVGAGGLGCPAAMYLAGAGVGTIGIIDGDTVEESNLHRQVLHRTRNVGKFKVDSAIHYLKELNPYPKYIPYRVNLTSADAPSIFSPYDLILDCTDNPATRYLISDTAVILGKPLVSASALRTEGQLMVLNYPPQKPADQLSSLPTDTTTGGPCYRCVFPKPPPAASVTSCADGGILGPVVGVMGVLQALEAIRVLTQTMSATSTTISPTLLLFSAFSSPPFRSIRLRRRRQDCATCSPTARTITLDSLRSGSMDYVQFCGGVVGAQALLGAEERISAREYWRRYQKPWGEEGEGEGESPILIDVREAVQYGLGALKGSVNIPISSILSSSSSTSATPLNSGSLVETAPNGTSAATSTTALNLPSWYPSSLLDTDPTRPIHVVCRLGNDSQVAVRKLKELGVDRGGERWVGDIRGGLKAWREEVEPEFPDY</sequence>
<feature type="binding site" evidence="14">
    <location>
        <begin position="134"/>
        <end position="138"/>
    </location>
    <ligand>
        <name>ATP</name>
        <dbReference type="ChEBI" id="CHEBI:30616"/>
    </ligand>
</feature>
<evidence type="ECO:0000256" key="12">
    <source>
        <dbReference type="ARBA" id="ARBA00023268"/>
    </source>
</evidence>
<dbReference type="GO" id="GO:0004792">
    <property type="term" value="F:thiosulfate-cyanide sulfurtransferase activity"/>
    <property type="evidence" value="ECO:0007669"/>
    <property type="project" value="TreeGrafter"/>
</dbReference>
<feature type="region of interest" description="Disordered" evidence="15">
    <location>
        <begin position="429"/>
        <end position="455"/>
    </location>
</feature>
<dbReference type="GO" id="GO:0061605">
    <property type="term" value="F:molybdopterin-synthase adenylyltransferase activity"/>
    <property type="evidence" value="ECO:0007669"/>
    <property type="project" value="UniProtKB-EC"/>
</dbReference>
<dbReference type="EMBL" id="CP069109">
    <property type="protein sequence ID" value="QSS59686.1"/>
    <property type="molecule type" value="Genomic_DNA"/>
</dbReference>
<feature type="compositionally biased region" description="Basic and acidic residues" evidence="15">
    <location>
        <begin position="59"/>
        <end position="68"/>
    </location>
</feature>
<dbReference type="GO" id="GO:0002143">
    <property type="term" value="P:tRNA wobble position uridine thiolation"/>
    <property type="evidence" value="ECO:0007669"/>
    <property type="project" value="InterPro"/>
</dbReference>
<keyword evidence="11 14" id="KW-0501">Molybdenum cofactor biosynthesis</keyword>
<dbReference type="GO" id="GO:0006777">
    <property type="term" value="P:Mo-molybdopterin cofactor biosynthetic process"/>
    <property type="evidence" value="ECO:0007669"/>
    <property type="project" value="UniProtKB-UniRule"/>
</dbReference>
<dbReference type="GO" id="GO:0032447">
    <property type="term" value="P:protein urmylation"/>
    <property type="evidence" value="ECO:0007669"/>
    <property type="project" value="TreeGrafter"/>
</dbReference>
<comment type="subcellular location">
    <subcellularLocation>
        <location evidence="1">Cytoplasm</location>
        <location evidence="1">Cytosol</location>
    </subcellularLocation>
</comment>
<dbReference type="InterPro" id="IPR000594">
    <property type="entry name" value="ThiF_NAD_FAD-bd"/>
</dbReference>
<dbReference type="InterPro" id="IPR028885">
    <property type="entry name" value="MOCS3/Uba4"/>
</dbReference>
<evidence type="ECO:0000256" key="14">
    <source>
        <dbReference type="HAMAP-Rule" id="MF_03049"/>
    </source>
</evidence>
<comment type="similarity">
    <text evidence="14">In the N-terminal section; belongs to the HesA/MoeB/ThiF family. UBA4 subfamily.</text>
</comment>
<evidence type="ECO:0000256" key="7">
    <source>
        <dbReference type="ARBA" id="ARBA00022741"/>
    </source>
</evidence>
<dbReference type="SMART" id="SM00450">
    <property type="entry name" value="RHOD"/>
    <property type="match status" value="1"/>
</dbReference>
<accession>A0A8A1LZT5</accession>
<evidence type="ECO:0000256" key="11">
    <source>
        <dbReference type="ARBA" id="ARBA00023150"/>
    </source>
</evidence>
<feature type="binding site" evidence="14">
    <location>
        <position position="106"/>
    </location>
    <ligand>
        <name>ATP</name>
        <dbReference type="ChEBI" id="CHEBI:30616"/>
    </ligand>
</feature>
<feature type="binding site" evidence="14">
    <location>
        <begin position="195"/>
        <end position="196"/>
    </location>
    <ligand>
        <name>ATP</name>
        <dbReference type="ChEBI" id="CHEBI:30616"/>
    </ligand>
</feature>
<keyword evidence="2 14" id="KW-0963">Cytoplasm</keyword>
<dbReference type="GO" id="GO:0005524">
    <property type="term" value="F:ATP binding"/>
    <property type="evidence" value="ECO:0007669"/>
    <property type="project" value="UniProtKB-KW"/>
</dbReference>
<evidence type="ECO:0000256" key="1">
    <source>
        <dbReference type="ARBA" id="ARBA00004514"/>
    </source>
</evidence>
<comment type="pathway">
    <text evidence="14">tRNA modification; 5-methoxycarbonylmethyl-2-thiouridine-tRNA biosynthesis.</text>
</comment>